<dbReference type="Proteomes" id="UP001234178">
    <property type="component" value="Unassembled WGS sequence"/>
</dbReference>
<protein>
    <submittedName>
        <fullName evidence="1">Uncharacterized protein</fullName>
    </submittedName>
</protein>
<gene>
    <name evidence="1" type="ORF">OUZ56_001113</name>
</gene>
<keyword evidence="2" id="KW-1185">Reference proteome</keyword>
<proteinExistence type="predicted"/>
<reference evidence="1 2" key="1">
    <citation type="journal article" date="2023" name="Nucleic Acids Res.">
        <title>The hologenome of Daphnia magna reveals possible DNA methylation and microbiome-mediated evolution of the host genome.</title>
        <authorList>
            <person name="Chaturvedi A."/>
            <person name="Li X."/>
            <person name="Dhandapani V."/>
            <person name="Marshall H."/>
            <person name="Kissane S."/>
            <person name="Cuenca-Cambronero M."/>
            <person name="Asole G."/>
            <person name="Calvet F."/>
            <person name="Ruiz-Romero M."/>
            <person name="Marangio P."/>
            <person name="Guigo R."/>
            <person name="Rago D."/>
            <person name="Mirbahai L."/>
            <person name="Eastwood N."/>
            <person name="Colbourne J.K."/>
            <person name="Zhou J."/>
            <person name="Mallon E."/>
            <person name="Orsini L."/>
        </authorList>
    </citation>
    <scope>NUCLEOTIDE SEQUENCE [LARGE SCALE GENOMIC DNA]</scope>
    <source>
        <strain evidence="1">LRV0_1</strain>
    </source>
</reference>
<accession>A0ABR0A1P4</accession>
<name>A0ABR0A1P4_9CRUS</name>
<comment type="caution">
    <text evidence="1">The sequence shown here is derived from an EMBL/GenBank/DDBJ whole genome shotgun (WGS) entry which is preliminary data.</text>
</comment>
<dbReference type="EMBL" id="JAOYFB010000036">
    <property type="protein sequence ID" value="KAK4019083.1"/>
    <property type="molecule type" value="Genomic_DNA"/>
</dbReference>
<evidence type="ECO:0000313" key="2">
    <source>
        <dbReference type="Proteomes" id="UP001234178"/>
    </source>
</evidence>
<sequence length="88" mass="10267">MDFYQSKRNEEAGYNVDAWRCGHLKSCKGLRKVLIHGEPHPIAASSSSVHIQNYVVFELTSRYRSSARIARMFFKQEQSFLQHIHKRG</sequence>
<evidence type="ECO:0000313" key="1">
    <source>
        <dbReference type="EMBL" id="KAK4019083.1"/>
    </source>
</evidence>
<organism evidence="1 2">
    <name type="scientific">Daphnia magna</name>
    <dbReference type="NCBI Taxonomy" id="35525"/>
    <lineage>
        <taxon>Eukaryota</taxon>
        <taxon>Metazoa</taxon>
        <taxon>Ecdysozoa</taxon>
        <taxon>Arthropoda</taxon>
        <taxon>Crustacea</taxon>
        <taxon>Branchiopoda</taxon>
        <taxon>Diplostraca</taxon>
        <taxon>Cladocera</taxon>
        <taxon>Anomopoda</taxon>
        <taxon>Daphniidae</taxon>
        <taxon>Daphnia</taxon>
    </lineage>
</organism>